<keyword evidence="3" id="KW-1185">Reference proteome</keyword>
<dbReference type="EMBL" id="CATOUU010001084">
    <property type="protein sequence ID" value="CAI9970964.1"/>
    <property type="molecule type" value="Genomic_DNA"/>
</dbReference>
<evidence type="ECO:0000313" key="3">
    <source>
        <dbReference type="Proteomes" id="UP001642409"/>
    </source>
</evidence>
<evidence type="ECO:0000313" key="2">
    <source>
        <dbReference type="EMBL" id="CAL6034178.1"/>
    </source>
</evidence>
<dbReference type="Proteomes" id="UP001642409">
    <property type="component" value="Unassembled WGS sequence"/>
</dbReference>
<protein>
    <submittedName>
        <fullName evidence="1">Uncharacterized protein</fullName>
    </submittedName>
</protein>
<name>A0AA86R3B5_9EUKA</name>
<reference evidence="1" key="1">
    <citation type="submission" date="2023-06" db="EMBL/GenBank/DDBJ databases">
        <authorList>
            <person name="Kurt Z."/>
        </authorList>
    </citation>
    <scope>NUCLEOTIDE SEQUENCE</scope>
</reference>
<dbReference type="EMBL" id="CAXDID020000127">
    <property type="protein sequence ID" value="CAL6034178.1"/>
    <property type="molecule type" value="Genomic_DNA"/>
</dbReference>
<evidence type="ECO:0000313" key="1">
    <source>
        <dbReference type="EMBL" id="CAI9970964.1"/>
    </source>
</evidence>
<sequence length="847" mass="98125">MQSISLFNTSPTPGLKMSTYVDFLRLSMQLTQHSEFQQLLIKFILIQSPEQKVTFLQQPNEFLSYNLMFYTLLYDRPFFYEHVLPLIEGRSEDYPIDVFLVHFSKCFEPGFTPKVELKQKVEDLYLKLVLGNANGLEILVILLMKSFYENIDALINQLHYDVIQDTHETNALTVYNKLRELIDRQEAKEQNQDDDEAPAGEQEERINYQNNLHNISERDKLFEEILYFKTNKMHNYEQVPWNSYLHFLFLNLLQKVNPKYNQSQLERSHCNKAKIFERIIVGGRSEVYILTGLALDLENTQIQYGSEQNSDLIASIQLSNAECSVTCSIKGAKRQMNNYFTLYINSQIQNNSSMQVPAQITVVFPKNCFSETIEQEMIINFQCDPYELSEKEIALNVFASSNEFEQFTVKIKTGQKENEFKEEKDTKVDYQFLKVMNRADASILYMHLANESEQNRYVQEMCNGFIQGLPSLLIDQAFAETLITIAPQQSIETLQPIIALIHKDMNILFANFLKKHIEARIHECNSILLDALKIEALGSTVSKDIKLQHYNSPNSFLEADFTGKNEITDTLYTLLIKDALKQCNQREGLQLAYMLILTQDFALAEKILEANKCELSKYKLLKCYTELARGNIQQCKVFYDQLIQQTLPIQDKQILDQISLYLLELDGQQQFAPQFSVSFVNNVYYFEKSPEQEVTINLHQLNPFNYNSEADYSIIKPSLQYVTKNNQFDEKITGLFQINFKCGENTVKMMHNSCSLKYEIDSENAIIHIQGKKQFYCQVQFNNQFYKDGFTDGNGYFDYQSVSDRDTQSGPFKLILVAQDGECCVIDQVGGGAQIWNRPDIINSSLL</sequence>
<reference evidence="2 3" key="2">
    <citation type="submission" date="2024-07" db="EMBL/GenBank/DDBJ databases">
        <authorList>
            <person name="Akdeniz Z."/>
        </authorList>
    </citation>
    <scope>NUCLEOTIDE SEQUENCE [LARGE SCALE GENOMIC DNA]</scope>
</reference>
<gene>
    <name evidence="2" type="ORF">HINF_LOCUS35328</name>
    <name evidence="1" type="ORF">HINF_LOCUS58609</name>
</gene>
<accession>A0AA86R3B5</accession>
<organism evidence="1">
    <name type="scientific">Hexamita inflata</name>
    <dbReference type="NCBI Taxonomy" id="28002"/>
    <lineage>
        <taxon>Eukaryota</taxon>
        <taxon>Metamonada</taxon>
        <taxon>Diplomonadida</taxon>
        <taxon>Hexamitidae</taxon>
        <taxon>Hexamitinae</taxon>
        <taxon>Hexamita</taxon>
    </lineage>
</organism>
<dbReference type="AlphaFoldDB" id="A0AA86R3B5"/>
<proteinExistence type="predicted"/>
<comment type="caution">
    <text evidence="1">The sequence shown here is derived from an EMBL/GenBank/DDBJ whole genome shotgun (WGS) entry which is preliminary data.</text>
</comment>